<dbReference type="Pfam" id="PF04397">
    <property type="entry name" value="LytTR"/>
    <property type="match status" value="1"/>
</dbReference>
<organism evidence="6 7">
    <name type="scientific">Candidatus Limivivens intestinipullorum</name>
    <dbReference type="NCBI Taxonomy" id="2840858"/>
    <lineage>
        <taxon>Bacteria</taxon>
        <taxon>Bacillati</taxon>
        <taxon>Bacillota</taxon>
        <taxon>Clostridia</taxon>
        <taxon>Lachnospirales</taxon>
        <taxon>Lachnospiraceae</taxon>
        <taxon>Lachnospiraceae incertae sedis</taxon>
        <taxon>Candidatus Limivivens</taxon>
    </lineage>
</organism>
<name>A0A9D1ERQ3_9FIRM</name>
<reference evidence="6" key="2">
    <citation type="journal article" date="2021" name="PeerJ">
        <title>Extensive microbial diversity within the chicken gut microbiome revealed by metagenomics and culture.</title>
        <authorList>
            <person name="Gilroy R."/>
            <person name="Ravi A."/>
            <person name="Getino M."/>
            <person name="Pursley I."/>
            <person name="Horton D.L."/>
            <person name="Alikhan N.F."/>
            <person name="Baker D."/>
            <person name="Gharbi K."/>
            <person name="Hall N."/>
            <person name="Watson M."/>
            <person name="Adriaenssens E.M."/>
            <person name="Foster-Nyarko E."/>
            <person name="Jarju S."/>
            <person name="Secka A."/>
            <person name="Antonio M."/>
            <person name="Oren A."/>
            <person name="Chaudhuri R.R."/>
            <person name="La Ragione R."/>
            <person name="Hildebrand F."/>
            <person name="Pallen M.J."/>
        </authorList>
    </citation>
    <scope>NUCLEOTIDE SEQUENCE</scope>
    <source>
        <strain evidence="6">CHK190-19873</strain>
    </source>
</reference>
<sequence>MRAAILDDEPLILEQLKFILNQFAEIEIIWESTSSLDTLAHLEETAPDVIFSDISMPELNGLEFAERVWERNSDIRIVFITAYTDYAIDAYRVNTIDYITKPVTTQKIRRTLEKLGRLGGNTAASKVGEEVNCIIGRKGEKYFIIPPREGCFIKVVARDLFLVTAKGTYQLSHTIGYWENRLKKDGWLRCHKSYVVNLFQIQEIYPMFNSTYNMRTKGCSEEIPISRTYIKTIRDALGL</sequence>
<dbReference type="InterPro" id="IPR011006">
    <property type="entry name" value="CheY-like_superfamily"/>
</dbReference>
<dbReference type="InterPro" id="IPR001789">
    <property type="entry name" value="Sig_transdc_resp-reg_receiver"/>
</dbReference>
<comment type="function">
    <text evidence="2">May play the central regulatory role in sporulation. It may be an element of the effector pathway responsible for the activation of sporulation genes in response to nutritional stress. Spo0A may act in concert with spo0H (a sigma factor) to control the expression of some genes that are critical to the sporulation process.</text>
</comment>
<dbReference type="Gene3D" id="2.40.50.40">
    <property type="match status" value="1"/>
</dbReference>
<dbReference type="SMART" id="SM00448">
    <property type="entry name" value="REC"/>
    <property type="match status" value="1"/>
</dbReference>
<evidence type="ECO:0000256" key="3">
    <source>
        <dbReference type="PROSITE-ProRule" id="PRU00169"/>
    </source>
</evidence>
<feature type="modified residue" description="4-aspartylphosphate" evidence="3">
    <location>
        <position position="53"/>
    </location>
</feature>
<evidence type="ECO:0000313" key="7">
    <source>
        <dbReference type="Proteomes" id="UP000823935"/>
    </source>
</evidence>
<dbReference type="AlphaFoldDB" id="A0A9D1ERQ3"/>
<dbReference type="PROSITE" id="PS50930">
    <property type="entry name" value="HTH_LYTTR"/>
    <property type="match status" value="1"/>
</dbReference>
<accession>A0A9D1ERQ3</accession>
<dbReference type="Pfam" id="PF00072">
    <property type="entry name" value="Response_reg"/>
    <property type="match status" value="1"/>
</dbReference>
<feature type="domain" description="Response regulatory" evidence="4">
    <location>
        <begin position="2"/>
        <end position="116"/>
    </location>
</feature>
<proteinExistence type="predicted"/>
<dbReference type="PANTHER" id="PTHR37299">
    <property type="entry name" value="TRANSCRIPTIONAL REGULATOR-RELATED"/>
    <property type="match status" value="1"/>
</dbReference>
<dbReference type="GO" id="GO:0003677">
    <property type="term" value="F:DNA binding"/>
    <property type="evidence" value="ECO:0007669"/>
    <property type="project" value="InterPro"/>
</dbReference>
<protein>
    <recommendedName>
        <fullName evidence="1">Stage 0 sporulation protein A homolog</fullName>
    </recommendedName>
</protein>
<dbReference type="Proteomes" id="UP000823935">
    <property type="component" value="Unassembled WGS sequence"/>
</dbReference>
<dbReference type="Gene3D" id="3.40.50.2300">
    <property type="match status" value="1"/>
</dbReference>
<dbReference type="PROSITE" id="PS50110">
    <property type="entry name" value="RESPONSE_REGULATORY"/>
    <property type="match status" value="1"/>
</dbReference>
<evidence type="ECO:0000256" key="1">
    <source>
        <dbReference type="ARBA" id="ARBA00018672"/>
    </source>
</evidence>
<dbReference type="SUPFAM" id="SSF52172">
    <property type="entry name" value="CheY-like"/>
    <property type="match status" value="1"/>
</dbReference>
<dbReference type="EMBL" id="DVIQ01000023">
    <property type="protein sequence ID" value="HIS30765.1"/>
    <property type="molecule type" value="Genomic_DNA"/>
</dbReference>
<dbReference type="InterPro" id="IPR046947">
    <property type="entry name" value="LytR-like"/>
</dbReference>
<evidence type="ECO:0000256" key="2">
    <source>
        <dbReference type="ARBA" id="ARBA00024867"/>
    </source>
</evidence>
<dbReference type="GO" id="GO:0000156">
    <property type="term" value="F:phosphorelay response regulator activity"/>
    <property type="evidence" value="ECO:0007669"/>
    <property type="project" value="InterPro"/>
</dbReference>
<comment type="caution">
    <text evidence="6">The sequence shown here is derived from an EMBL/GenBank/DDBJ whole genome shotgun (WGS) entry which is preliminary data.</text>
</comment>
<evidence type="ECO:0000259" key="4">
    <source>
        <dbReference type="PROSITE" id="PS50110"/>
    </source>
</evidence>
<dbReference type="InterPro" id="IPR007492">
    <property type="entry name" value="LytTR_DNA-bd_dom"/>
</dbReference>
<evidence type="ECO:0000313" key="6">
    <source>
        <dbReference type="EMBL" id="HIS30765.1"/>
    </source>
</evidence>
<dbReference type="SMART" id="SM00850">
    <property type="entry name" value="LytTR"/>
    <property type="match status" value="1"/>
</dbReference>
<feature type="domain" description="HTH LytTR-type" evidence="5">
    <location>
        <begin position="134"/>
        <end position="239"/>
    </location>
</feature>
<dbReference type="Gene3D" id="2.20.25.10">
    <property type="match status" value="1"/>
</dbReference>
<gene>
    <name evidence="6" type="ORF">IAB44_04330</name>
</gene>
<reference evidence="6" key="1">
    <citation type="submission" date="2020-10" db="EMBL/GenBank/DDBJ databases">
        <authorList>
            <person name="Gilroy R."/>
        </authorList>
    </citation>
    <scope>NUCLEOTIDE SEQUENCE</scope>
    <source>
        <strain evidence="6">CHK190-19873</strain>
    </source>
</reference>
<keyword evidence="3" id="KW-0597">Phosphoprotein</keyword>
<evidence type="ECO:0000259" key="5">
    <source>
        <dbReference type="PROSITE" id="PS50930"/>
    </source>
</evidence>
<dbReference type="PANTHER" id="PTHR37299:SF1">
    <property type="entry name" value="STAGE 0 SPORULATION PROTEIN A HOMOLOG"/>
    <property type="match status" value="1"/>
</dbReference>